<evidence type="ECO:0000313" key="3">
    <source>
        <dbReference type="Proteomes" id="UP000494205"/>
    </source>
</evidence>
<keyword evidence="1" id="KW-1133">Transmembrane helix</keyword>
<feature type="transmembrane region" description="Helical" evidence="1">
    <location>
        <begin position="6"/>
        <end position="32"/>
    </location>
</feature>
<protein>
    <submittedName>
        <fullName evidence="2">Uncharacterized protein</fullName>
    </submittedName>
</protein>
<organism evidence="2 3">
    <name type="scientific">Paraburkholderia rhynchosiae</name>
    <dbReference type="NCBI Taxonomy" id="487049"/>
    <lineage>
        <taxon>Bacteria</taxon>
        <taxon>Pseudomonadati</taxon>
        <taxon>Pseudomonadota</taxon>
        <taxon>Betaproteobacteria</taxon>
        <taxon>Burkholderiales</taxon>
        <taxon>Burkholderiaceae</taxon>
        <taxon>Paraburkholderia</taxon>
    </lineage>
</organism>
<accession>A0A6J5CDN3</accession>
<sequence>MTYGTVPAWLVLGAIASITAWQVGMYGLMAIIRFLCRTRDIFTPQ</sequence>
<evidence type="ECO:0000256" key="1">
    <source>
        <dbReference type="SAM" id="Phobius"/>
    </source>
</evidence>
<keyword evidence="1" id="KW-0472">Membrane</keyword>
<evidence type="ECO:0000313" key="2">
    <source>
        <dbReference type="EMBL" id="CAB3732521.1"/>
    </source>
</evidence>
<dbReference type="EMBL" id="CADIJZ010000028">
    <property type="protein sequence ID" value="CAB3732521.1"/>
    <property type="molecule type" value="Genomic_DNA"/>
</dbReference>
<gene>
    <name evidence="2" type="ORF">LMG27174_05943</name>
</gene>
<dbReference type="Proteomes" id="UP000494205">
    <property type="component" value="Unassembled WGS sequence"/>
</dbReference>
<reference evidence="2 3" key="1">
    <citation type="submission" date="2020-04" db="EMBL/GenBank/DDBJ databases">
        <authorList>
            <person name="De Canck E."/>
        </authorList>
    </citation>
    <scope>NUCLEOTIDE SEQUENCE [LARGE SCALE GENOMIC DNA]</scope>
    <source>
        <strain evidence="2 3">LMG 27174</strain>
    </source>
</reference>
<name>A0A6J5CDN3_9BURK</name>
<dbReference type="RefSeq" id="WP_158244480.1">
    <property type="nucleotide sequence ID" value="NZ_CADIJZ010000028.1"/>
</dbReference>
<dbReference type="AlphaFoldDB" id="A0A6J5CDN3"/>
<proteinExistence type="predicted"/>
<keyword evidence="1" id="KW-0812">Transmembrane</keyword>